<sequence>MMTLEQLVQKIQKLSPEARQKVEALVEELAQQEAKKPPRQDFYGSLRDLNLPDLSLEDFLQARREMWANFPKEFPEGNE</sequence>
<dbReference type="Proteomes" id="UP000542342">
    <property type="component" value="Unassembled WGS sequence"/>
</dbReference>
<evidence type="ECO:0000313" key="2">
    <source>
        <dbReference type="Proteomes" id="UP000542342"/>
    </source>
</evidence>
<dbReference type="EMBL" id="JACEFB010000001">
    <property type="protein sequence ID" value="MBA2224551.1"/>
    <property type="molecule type" value="Genomic_DNA"/>
</dbReference>
<dbReference type="AlphaFoldDB" id="A0A7V8VAT8"/>
<organism evidence="1 2">
    <name type="scientific">Thermogemmata fonticola</name>
    <dbReference type="NCBI Taxonomy" id="2755323"/>
    <lineage>
        <taxon>Bacteria</taxon>
        <taxon>Pseudomonadati</taxon>
        <taxon>Planctomycetota</taxon>
        <taxon>Planctomycetia</taxon>
        <taxon>Gemmatales</taxon>
        <taxon>Gemmataceae</taxon>
        <taxon>Thermogemmata</taxon>
    </lineage>
</organism>
<gene>
    <name evidence="1" type="ORF">H0921_00040</name>
</gene>
<keyword evidence="2" id="KW-1185">Reference proteome</keyword>
<proteinExistence type="predicted"/>
<reference evidence="1 2" key="1">
    <citation type="submission" date="2020-07" db="EMBL/GenBank/DDBJ databases">
        <title>Thermogemmata thermophila gen. nov., sp. nov., a novel moderate thermophilic planctomycete from a Kamchatka hot spring.</title>
        <authorList>
            <person name="Elcheninov A.G."/>
            <person name="Podosokorskaya O.A."/>
            <person name="Kovaleva O.L."/>
            <person name="Novikov A."/>
            <person name="Bonch-Osmolovskaya E.A."/>
            <person name="Toshchakov S.V."/>
            <person name="Kublanov I.V."/>
        </authorList>
    </citation>
    <scope>NUCLEOTIDE SEQUENCE [LARGE SCALE GENOMIC DNA]</scope>
    <source>
        <strain evidence="1 2">2918</strain>
    </source>
</reference>
<accession>A0A7V8VAT8</accession>
<evidence type="ECO:0000313" key="1">
    <source>
        <dbReference type="EMBL" id="MBA2224551.1"/>
    </source>
</evidence>
<comment type="caution">
    <text evidence="1">The sequence shown here is derived from an EMBL/GenBank/DDBJ whole genome shotgun (WGS) entry which is preliminary data.</text>
</comment>
<dbReference type="RefSeq" id="WP_194535996.1">
    <property type="nucleotide sequence ID" value="NZ_JACEFB010000001.1"/>
</dbReference>
<name>A0A7V8VAT8_9BACT</name>
<protein>
    <submittedName>
        <fullName evidence="1">Uncharacterized protein</fullName>
    </submittedName>
</protein>